<dbReference type="GeneTree" id="ENSGT01150000287164"/>
<evidence type="ECO:0000313" key="7">
    <source>
        <dbReference type="Ensembl" id="ENSOTSP00005149010.1"/>
    </source>
</evidence>
<evidence type="ECO:0000313" key="8">
    <source>
        <dbReference type="Proteomes" id="UP000694402"/>
    </source>
</evidence>
<dbReference type="AlphaFoldDB" id="A0AAZ3S796"/>
<reference evidence="8" key="1">
    <citation type="journal article" date="2018" name="PLoS ONE">
        <title>Chinook salmon (Oncorhynchus tshawytscha) genome and transcriptome.</title>
        <authorList>
            <person name="Christensen K.A."/>
            <person name="Leong J.S."/>
            <person name="Sakhrani D."/>
            <person name="Biagi C.A."/>
            <person name="Minkley D.R."/>
            <person name="Withler R.E."/>
            <person name="Rondeau E.B."/>
            <person name="Koop B.F."/>
            <person name="Devlin R.H."/>
        </authorList>
    </citation>
    <scope>NUCLEOTIDE SEQUENCE [LARGE SCALE GENOMIC DNA]</scope>
</reference>
<evidence type="ECO:0000256" key="5">
    <source>
        <dbReference type="SAM" id="SignalP"/>
    </source>
</evidence>
<proteinExistence type="predicted"/>
<feature type="signal peptide" evidence="5">
    <location>
        <begin position="1"/>
        <end position="19"/>
    </location>
</feature>
<dbReference type="PANTHER" id="PTHR11860">
    <property type="entry name" value="POLYMERIC-IMMUNOGLOBULIN RECEPTOR"/>
    <property type="match status" value="1"/>
</dbReference>
<comment type="subcellular location">
    <subcellularLocation>
        <location evidence="1">Membrane</location>
    </subcellularLocation>
</comment>
<dbReference type="Proteomes" id="UP000694402">
    <property type="component" value="Unassembled WGS sequence"/>
</dbReference>
<dbReference type="SMART" id="SM00409">
    <property type="entry name" value="IG"/>
    <property type="match status" value="1"/>
</dbReference>
<dbReference type="GO" id="GO:0004888">
    <property type="term" value="F:transmembrane signaling receptor activity"/>
    <property type="evidence" value="ECO:0007669"/>
    <property type="project" value="TreeGrafter"/>
</dbReference>
<reference evidence="7" key="2">
    <citation type="submission" date="2025-08" db="UniProtKB">
        <authorList>
            <consortium name="Ensembl"/>
        </authorList>
    </citation>
    <scope>IDENTIFICATION</scope>
</reference>
<dbReference type="GO" id="GO:0005886">
    <property type="term" value="C:plasma membrane"/>
    <property type="evidence" value="ECO:0007669"/>
    <property type="project" value="TreeGrafter"/>
</dbReference>
<gene>
    <name evidence="7" type="primary">TIMD4</name>
</gene>
<dbReference type="PANTHER" id="PTHR11860:SF118">
    <property type="entry name" value="CMRF35-LIKE MOLECULE 3-RELATED"/>
    <property type="match status" value="1"/>
</dbReference>
<feature type="compositionally biased region" description="Low complexity" evidence="4">
    <location>
        <begin position="141"/>
        <end position="157"/>
    </location>
</feature>
<accession>A0AAZ3S796</accession>
<sequence length="172" mass="19337">MKILHVSCCLLSALCVVESVITETTGVVGGQVTIQCSFADKWYGKSNGKYFCGKKCDRYNDILVQTQKNKNYIERGRYIIHDNRYGDFTVTIKNLMMSDSGTYWCGLDTSIKDSYQEVHLTVTDAPLKLSTVTSRLHVSTKHSQTSPQHSQTSPQHSCHLETSVLVLHTEQV</sequence>
<evidence type="ECO:0000256" key="2">
    <source>
        <dbReference type="ARBA" id="ARBA00022692"/>
    </source>
</evidence>
<keyword evidence="8" id="KW-1185">Reference proteome</keyword>
<evidence type="ECO:0000256" key="4">
    <source>
        <dbReference type="SAM" id="MobiDB-lite"/>
    </source>
</evidence>
<protein>
    <recommendedName>
        <fullName evidence="6">Immunoglobulin domain-containing protein</fullName>
    </recommendedName>
</protein>
<keyword evidence="5" id="KW-0732">Signal</keyword>
<keyword evidence="2" id="KW-0812">Transmembrane</keyword>
<reference evidence="7" key="3">
    <citation type="submission" date="2025-09" db="UniProtKB">
        <authorList>
            <consortium name="Ensembl"/>
        </authorList>
    </citation>
    <scope>IDENTIFICATION</scope>
</reference>
<dbReference type="InterPro" id="IPR050671">
    <property type="entry name" value="CD300_family_receptors"/>
</dbReference>
<keyword evidence="3" id="KW-0472">Membrane</keyword>
<feature type="chain" id="PRO_5044268496" description="Immunoglobulin domain-containing protein" evidence="5">
    <location>
        <begin position="20"/>
        <end position="172"/>
    </location>
</feature>
<evidence type="ECO:0000256" key="3">
    <source>
        <dbReference type="ARBA" id="ARBA00023136"/>
    </source>
</evidence>
<dbReference type="Ensembl" id="ENSOTST00005158912.1">
    <property type="protein sequence ID" value="ENSOTSP00005149010.1"/>
    <property type="gene ID" value="ENSOTSG00005036181.2"/>
</dbReference>
<dbReference type="InterPro" id="IPR013106">
    <property type="entry name" value="Ig_V-set"/>
</dbReference>
<dbReference type="Pfam" id="PF07686">
    <property type="entry name" value="V-set"/>
    <property type="match status" value="1"/>
</dbReference>
<organism evidence="7 8">
    <name type="scientific">Oncorhynchus tshawytscha</name>
    <name type="common">Chinook salmon</name>
    <name type="synonym">Salmo tshawytscha</name>
    <dbReference type="NCBI Taxonomy" id="74940"/>
    <lineage>
        <taxon>Eukaryota</taxon>
        <taxon>Metazoa</taxon>
        <taxon>Chordata</taxon>
        <taxon>Craniata</taxon>
        <taxon>Vertebrata</taxon>
        <taxon>Euteleostomi</taxon>
        <taxon>Actinopterygii</taxon>
        <taxon>Neopterygii</taxon>
        <taxon>Teleostei</taxon>
        <taxon>Protacanthopterygii</taxon>
        <taxon>Salmoniformes</taxon>
        <taxon>Salmonidae</taxon>
        <taxon>Salmoninae</taxon>
        <taxon>Oncorhynchus</taxon>
    </lineage>
</organism>
<name>A0AAZ3S796_ONCTS</name>
<feature type="domain" description="Immunoglobulin" evidence="6">
    <location>
        <begin position="21"/>
        <end position="123"/>
    </location>
</feature>
<evidence type="ECO:0000256" key="1">
    <source>
        <dbReference type="ARBA" id="ARBA00004370"/>
    </source>
</evidence>
<feature type="region of interest" description="Disordered" evidence="4">
    <location>
        <begin position="138"/>
        <end position="157"/>
    </location>
</feature>
<evidence type="ECO:0000259" key="6">
    <source>
        <dbReference type="SMART" id="SM00409"/>
    </source>
</evidence>
<dbReference type="InterPro" id="IPR003599">
    <property type="entry name" value="Ig_sub"/>
</dbReference>